<feature type="region of interest" description="Disordered" evidence="2">
    <location>
        <begin position="574"/>
        <end position="599"/>
    </location>
</feature>
<feature type="coiled-coil region" evidence="1">
    <location>
        <begin position="794"/>
        <end position="843"/>
    </location>
</feature>
<feature type="region of interest" description="Disordered" evidence="2">
    <location>
        <begin position="253"/>
        <end position="276"/>
    </location>
</feature>
<keyword evidence="1" id="KW-0175">Coiled coil</keyword>
<protein>
    <submittedName>
        <fullName evidence="3">Uncharacterized protein</fullName>
    </submittedName>
</protein>
<feature type="region of interest" description="Disordered" evidence="2">
    <location>
        <begin position="926"/>
        <end position="945"/>
    </location>
</feature>
<organism evidence="3 4">
    <name type="scientific">Fusarium venenatum</name>
    <dbReference type="NCBI Taxonomy" id="56646"/>
    <lineage>
        <taxon>Eukaryota</taxon>
        <taxon>Fungi</taxon>
        <taxon>Dikarya</taxon>
        <taxon>Ascomycota</taxon>
        <taxon>Pezizomycotina</taxon>
        <taxon>Sordariomycetes</taxon>
        <taxon>Hypocreomycetidae</taxon>
        <taxon>Hypocreales</taxon>
        <taxon>Nectriaceae</taxon>
        <taxon>Fusarium</taxon>
    </lineage>
</organism>
<feature type="compositionally biased region" description="Basic and acidic residues" evidence="2">
    <location>
        <begin position="529"/>
        <end position="543"/>
    </location>
</feature>
<dbReference type="AlphaFoldDB" id="A0A2L2T0F5"/>
<evidence type="ECO:0000256" key="1">
    <source>
        <dbReference type="SAM" id="Coils"/>
    </source>
</evidence>
<feature type="region of interest" description="Disordered" evidence="2">
    <location>
        <begin position="468"/>
        <end position="548"/>
    </location>
</feature>
<feature type="compositionally biased region" description="Polar residues" evidence="2">
    <location>
        <begin position="508"/>
        <end position="528"/>
    </location>
</feature>
<evidence type="ECO:0000313" key="3">
    <source>
        <dbReference type="EMBL" id="CEI63962.1"/>
    </source>
</evidence>
<feature type="compositionally biased region" description="Low complexity" evidence="2">
    <location>
        <begin position="152"/>
        <end position="165"/>
    </location>
</feature>
<feature type="region of interest" description="Disordered" evidence="2">
    <location>
        <begin position="199"/>
        <end position="237"/>
    </location>
</feature>
<evidence type="ECO:0000313" key="4">
    <source>
        <dbReference type="Proteomes" id="UP000245910"/>
    </source>
</evidence>
<name>A0A2L2T0F5_9HYPO</name>
<feature type="region of interest" description="Disordered" evidence="2">
    <location>
        <begin position="685"/>
        <end position="711"/>
    </location>
</feature>
<feature type="compositionally biased region" description="Polar residues" evidence="2">
    <location>
        <begin position="166"/>
        <end position="177"/>
    </location>
</feature>
<reference evidence="4" key="1">
    <citation type="submission" date="2014-10" db="EMBL/GenBank/DDBJ databases">
        <authorList>
            <person name="King R."/>
        </authorList>
    </citation>
    <scope>NUCLEOTIDE SEQUENCE [LARGE SCALE GENOMIC DNA]</scope>
    <source>
        <strain evidence="4">A3/5</strain>
    </source>
</reference>
<dbReference type="EMBL" id="LN649229">
    <property type="protein sequence ID" value="CEI63962.1"/>
    <property type="molecule type" value="Genomic_DNA"/>
</dbReference>
<feature type="compositionally biased region" description="Polar residues" evidence="2">
    <location>
        <begin position="203"/>
        <end position="213"/>
    </location>
</feature>
<sequence length="945" mass="106720">MQGSSSLPAALGSGKWIASFLAKNRNDDNIYARTQSPRASQNEVKFQELYQKATAELRTVFRSTKSADSELHASKALKENPKNTQKQQKKPTWAILFDTKYGNKLHKRTRSAPTNTHVPHVLETIGEEQEDQESSALKSLVKAAQESEQDPKTITVTPKTTTPTPQNSNEHASQDADNASIHTTCTVIIQQATFNDEEEVRVNNAQNQTSTSTDARKPKTVSFDLPSSKESRKKASSITSSIFSFMEKVVRLGKSSSSKKSTKPRLEPRLEPSGYKKTMDRRPILKWNLPQEDNAMGNLIRDFSGPLTPPDSLDTSTPTPSNWLSRSITNVSAFDNSVEDLIPMPAKRPTWARPISDSESMPDFDDYKIRNPRLRPKYKLVRKKAKTKANEGTFNIYTCPTRTDKIPDDSTIMSDEEAHTTPAIETEDQAYERHHACIQRVKELYDRNGIDRTGKFLEWESKQREAVEQRQVREMTEDFEQPPQNIQTEDKEENEPLHSETVVDEKTAPSQDDTQQEVNVNKTSTQEPLTHESSGEESSDQKSPDQQVTALDATAAIPNNEVTSTDATVVVSNQDPQDEQPAEHEPNTGAVTDDTASTSTWEHNEDIHFPLGARLTEAAMVEHQNEEYSAFFKSLQKVREKSPDRFCGKTSASSSPLSTSLTVTGRQGSFSVRAWLDQTYDNENELVKEDPTTTLSHDLSSTVEDEDDDDTLSDLGYYPTKEETDAALSHPNAPKILGSTPQEAREIWNKELLFYNLARLKKEELQSQVHFSLARNEIIEDEHDRADRVAYLYLQKKKKKKKAQENEIDRSKAVQIRHVRKVCREFEQALQEVQRRAALANKEASDAKICLRYLGRNYEAMEESIHQLTETLGHQRANNLVGAMELVRQTEREEKIDYSDIERLDLAEPESPDSYGATEFMAREAQGDNNVGPEAEDEDPTAIFF</sequence>
<accession>A0A2L2T0F5</accession>
<feature type="compositionally biased region" description="Acidic residues" evidence="2">
    <location>
        <begin position="934"/>
        <end position="945"/>
    </location>
</feature>
<proteinExistence type="predicted"/>
<feature type="compositionally biased region" description="Basic and acidic residues" evidence="2">
    <location>
        <begin position="494"/>
        <end position="507"/>
    </location>
</feature>
<evidence type="ECO:0000256" key="2">
    <source>
        <dbReference type="SAM" id="MobiDB-lite"/>
    </source>
</evidence>
<feature type="region of interest" description="Disordered" evidence="2">
    <location>
        <begin position="127"/>
        <end position="177"/>
    </location>
</feature>
<feature type="region of interest" description="Disordered" evidence="2">
    <location>
        <begin position="64"/>
        <end position="90"/>
    </location>
</feature>
<feature type="compositionally biased region" description="Basic and acidic residues" evidence="2">
    <location>
        <begin position="65"/>
        <end position="81"/>
    </location>
</feature>
<keyword evidence="4" id="KW-1185">Reference proteome</keyword>
<dbReference type="Proteomes" id="UP000245910">
    <property type="component" value="Chromosome I"/>
</dbReference>